<feature type="domain" description="Zn(2)-C6 fungal-type" evidence="5">
    <location>
        <begin position="14"/>
        <end position="45"/>
    </location>
</feature>
<dbReference type="GO" id="GO:0005634">
    <property type="term" value="C:nucleus"/>
    <property type="evidence" value="ECO:0007669"/>
    <property type="project" value="UniProtKB-SubCell"/>
</dbReference>
<dbReference type="InterPro" id="IPR007219">
    <property type="entry name" value="XnlR_reg_dom"/>
</dbReference>
<feature type="region of interest" description="Disordered" evidence="4">
    <location>
        <begin position="43"/>
        <end position="79"/>
    </location>
</feature>
<dbReference type="KEGG" id="pchm:VFPPC_08048"/>
<accession>A0A179FLR9</accession>
<name>A0A179FLR9_METCM</name>
<dbReference type="GO" id="GO:0003677">
    <property type="term" value="F:DNA binding"/>
    <property type="evidence" value="ECO:0007669"/>
    <property type="project" value="InterPro"/>
</dbReference>
<dbReference type="RefSeq" id="XP_018143591.1">
    <property type="nucleotide sequence ID" value="XM_018286817.1"/>
</dbReference>
<dbReference type="PANTHER" id="PTHR31001">
    <property type="entry name" value="UNCHARACTERIZED TRANSCRIPTIONAL REGULATORY PROTEIN"/>
    <property type="match status" value="1"/>
</dbReference>
<evidence type="ECO:0000256" key="1">
    <source>
        <dbReference type="ARBA" id="ARBA00004123"/>
    </source>
</evidence>
<evidence type="ECO:0000313" key="7">
    <source>
        <dbReference type="Proteomes" id="UP000078397"/>
    </source>
</evidence>
<dbReference type="InterPro" id="IPR001138">
    <property type="entry name" value="Zn2Cys6_DnaBD"/>
</dbReference>
<evidence type="ECO:0000256" key="2">
    <source>
        <dbReference type="ARBA" id="ARBA00022723"/>
    </source>
</evidence>
<evidence type="ECO:0000259" key="5">
    <source>
        <dbReference type="PROSITE" id="PS50048"/>
    </source>
</evidence>
<evidence type="ECO:0000256" key="3">
    <source>
        <dbReference type="ARBA" id="ARBA00023242"/>
    </source>
</evidence>
<dbReference type="InterPro" id="IPR050613">
    <property type="entry name" value="Sec_Metabolite_Reg"/>
</dbReference>
<dbReference type="SUPFAM" id="SSF57701">
    <property type="entry name" value="Zn2/Cys6 DNA-binding domain"/>
    <property type="match status" value="1"/>
</dbReference>
<dbReference type="GeneID" id="28850811"/>
<keyword evidence="7" id="KW-1185">Reference proteome</keyword>
<dbReference type="STRING" id="1380566.A0A179FLR9"/>
<reference evidence="6 7" key="1">
    <citation type="journal article" date="2016" name="PLoS Pathog.">
        <title>Biosynthesis of antibiotic leucinostatins in bio-control fungus Purpureocillium lilacinum and their inhibition on phytophthora revealed by genome mining.</title>
        <authorList>
            <person name="Wang G."/>
            <person name="Liu Z."/>
            <person name="Lin R."/>
            <person name="Li E."/>
            <person name="Mao Z."/>
            <person name="Ling J."/>
            <person name="Yang Y."/>
            <person name="Yin W.B."/>
            <person name="Xie B."/>
        </authorList>
    </citation>
    <scope>NUCLEOTIDE SEQUENCE [LARGE SCALE GENOMIC DNA]</scope>
    <source>
        <strain evidence="6">170</strain>
    </source>
</reference>
<dbReference type="SMART" id="SM00066">
    <property type="entry name" value="GAL4"/>
    <property type="match status" value="1"/>
</dbReference>
<protein>
    <submittedName>
        <fullName evidence="6">Fungal specific transcription factor</fullName>
    </submittedName>
</protein>
<dbReference type="PROSITE" id="PS50048">
    <property type="entry name" value="ZN2_CY6_FUNGAL_2"/>
    <property type="match status" value="1"/>
</dbReference>
<keyword evidence="2" id="KW-0479">Metal-binding</keyword>
<comment type="subcellular location">
    <subcellularLocation>
        <location evidence="1">Nucleus</location>
    </subcellularLocation>
</comment>
<dbReference type="GO" id="GO:0000981">
    <property type="term" value="F:DNA-binding transcription factor activity, RNA polymerase II-specific"/>
    <property type="evidence" value="ECO:0007669"/>
    <property type="project" value="InterPro"/>
</dbReference>
<dbReference type="SMART" id="SM00906">
    <property type="entry name" value="Fungal_trans"/>
    <property type="match status" value="1"/>
</dbReference>
<dbReference type="Proteomes" id="UP000078397">
    <property type="component" value="Unassembled WGS sequence"/>
</dbReference>
<dbReference type="Gene3D" id="4.10.240.10">
    <property type="entry name" value="Zn(2)-C6 fungal-type DNA-binding domain"/>
    <property type="match status" value="1"/>
</dbReference>
<proteinExistence type="predicted"/>
<gene>
    <name evidence="6" type="ORF">VFPPC_08048</name>
</gene>
<sequence length="703" mass="79743">MGESPKDTTHHRSACTECQRRKQKCNREWPCNHCQKRKVADKCRFGPSQPSAEKAPSHDFSRKRQLSHDDTESIDSNPWEDADSGFEALGYSASHLFAGLGSSSTRKPKAAPKTYRQYYMDPTLCPQLQRALQLLPPRPYTDSLVQNFLNHVNFHYYIIYPPSFLEEYRTWWSLRSENRPLGLQWTCLLLMVCACSTQYTNAELQRKLEIDLGESTQKLTEKYHNAARELHGAIPVGNNHILNVQSLLHSCYWYKSEARFVECWHVLSTAIREAQELGIHKETVTGHMSEFDREMRRRIWCILDTWDWQISALLSRSMLIDRTDTDVGLPSLTLEGYTPSPLQHMKLQSELITQLFARFGVPKNVVRPSQVQGYQAIVERWMSNFPSTYSFVNPDTRSDMSRPWIVLHRHYLHTMALSMMLDPMRAYLAKPISTQSPPDEIKIRNDGIDYSLRLMDALHGFFDHVYPRDAKFHFVLFCVFDTAAVLCSAVMHDQDWGISKRTAVLTAIDKAVSMLKRLNTVTKTARTSYEVLVKLVNNINRPAQQVKSPIQSVRKRPKANELALTPPSMNQAEAAVASDPGSVDTHLSYTTPPSDAHFYQVPASHTTPPSHYVSSDGAAVYGPPVTMASGSMMGQSNPMPYDAAQLDYSSSYVNMTPPTDEFYQGLNFGGNFGAITERDLGDLAALWNYESLNLNFINTGGVS</sequence>
<dbReference type="EMBL" id="LSBJ02000004">
    <property type="protein sequence ID" value="OAQ66504.1"/>
    <property type="molecule type" value="Genomic_DNA"/>
</dbReference>
<organism evidence="6 7">
    <name type="scientific">Pochonia chlamydosporia 170</name>
    <dbReference type="NCBI Taxonomy" id="1380566"/>
    <lineage>
        <taxon>Eukaryota</taxon>
        <taxon>Fungi</taxon>
        <taxon>Dikarya</taxon>
        <taxon>Ascomycota</taxon>
        <taxon>Pezizomycotina</taxon>
        <taxon>Sordariomycetes</taxon>
        <taxon>Hypocreomycetidae</taxon>
        <taxon>Hypocreales</taxon>
        <taxon>Clavicipitaceae</taxon>
        <taxon>Pochonia</taxon>
    </lineage>
</organism>
<evidence type="ECO:0000313" key="6">
    <source>
        <dbReference type="EMBL" id="OAQ66504.1"/>
    </source>
</evidence>
<comment type="caution">
    <text evidence="6">The sequence shown here is derived from an EMBL/GenBank/DDBJ whole genome shotgun (WGS) entry which is preliminary data.</text>
</comment>
<dbReference type="Pfam" id="PF04082">
    <property type="entry name" value="Fungal_trans"/>
    <property type="match status" value="1"/>
</dbReference>
<dbReference type="CDD" id="cd00067">
    <property type="entry name" value="GAL4"/>
    <property type="match status" value="1"/>
</dbReference>
<dbReference type="InterPro" id="IPR036864">
    <property type="entry name" value="Zn2-C6_fun-type_DNA-bd_sf"/>
</dbReference>
<feature type="compositionally biased region" description="Basic and acidic residues" evidence="4">
    <location>
        <begin position="55"/>
        <end position="71"/>
    </location>
</feature>
<dbReference type="CDD" id="cd12148">
    <property type="entry name" value="fungal_TF_MHR"/>
    <property type="match status" value="1"/>
</dbReference>
<dbReference type="GO" id="GO:0008270">
    <property type="term" value="F:zinc ion binding"/>
    <property type="evidence" value="ECO:0007669"/>
    <property type="project" value="InterPro"/>
</dbReference>
<dbReference type="AlphaFoldDB" id="A0A179FLR9"/>
<keyword evidence="3" id="KW-0539">Nucleus</keyword>
<dbReference type="OrthoDB" id="5344325at2759"/>
<dbReference type="Pfam" id="PF00172">
    <property type="entry name" value="Zn_clus"/>
    <property type="match status" value="1"/>
</dbReference>
<dbReference type="GO" id="GO:0006351">
    <property type="term" value="P:DNA-templated transcription"/>
    <property type="evidence" value="ECO:0007669"/>
    <property type="project" value="InterPro"/>
</dbReference>
<dbReference type="PANTHER" id="PTHR31001:SF84">
    <property type="entry name" value="FUNGAL SPECIFIC TRANSCRIPTION FACTOR"/>
    <property type="match status" value="1"/>
</dbReference>
<evidence type="ECO:0000256" key="4">
    <source>
        <dbReference type="SAM" id="MobiDB-lite"/>
    </source>
</evidence>